<organism evidence="1 2">
    <name type="scientific">Dactylosporangium cerinum</name>
    <dbReference type="NCBI Taxonomy" id="1434730"/>
    <lineage>
        <taxon>Bacteria</taxon>
        <taxon>Bacillati</taxon>
        <taxon>Actinomycetota</taxon>
        <taxon>Actinomycetes</taxon>
        <taxon>Micromonosporales</taxon>
        <taxon>Micromonosporaceae</taxon>
        <taxon>Dactylosporangium</taxon>
    </lineage>
</organism>
<dbReference type="Pfam" id="PF11855">
    <property type="entry name" value="DUF3375"/>
    <property type="match status" value="1"/>
</dbReference>
<keyword evidence="2" id="KW-1185">Reference proteome</keyword>
<evidence type="ECO:0000313" key="1">
    <source>
        <dbReference type="EMBL" id="MFC4997084.1"/>
    </source>
</evidence>
<dbReference type="EMBL" id="JBHSIU010000007">
    <property type="protein sequence ID" value="MFC4997084.1"/>
    <property type="molecule type" value="Genomic_DNA"/>
</dbReference>
<dbReference type="Proteomes" id="UP001595912">
    <property type="component" value="Unassembled WGS sequence"/>
</dbReference>
<dbReference type="RefSeq" id="WP_380113318.1">
    <property type="nucleotide sequence ID" value="NZ_JBHSIU010000007.1"/>
</dbReference>
<comment type="caution">
    <text evidence="1">The sequence shown here is derived from an EMBL/GenBank/DDBJ whole genome shotgun (WGS) entry which is preliminary data.</text>
</comment>
<name>A0ABV9VN45_9ACTN</name>
<gene>
    <name evidence="1" type="ORF">ACFPIJ_04505</name>
</gene>
<accession>A0ABV9VN45</accession>
<protein>
    <submittedName>
        <fullName evidence="1">DUF3375 domain-containing protein</fullName>
    </submittedName>
</protein>
<sequence length="485" mass="55362">MDFDDVDVLQRNHAAWKLLRAEHAPLILAFLGKVFVDENARSVSAVELAARLDDELLDLNERGEEPRFPRPGKAYLDDWARADAGWLRKYYPTGSDEAHFDATPAVEKALAWVRSLQARSFVGTESRLNIVFELLRQMAFGAETDPDVRLAELYRRRAEIDGEIARIRDGELPLLDDTAQRDRYQQFTATARDLLADFREVEANFRALDRELRERVALWSGSKGAYLDEVLGDRSTIADSDQGRSFHAFYDFLLSHARQAEFTTLLDRVQALPGIGGPDPRMRRIHYDWLDAAERTQATVRLLSEQLRRFLDDQVWLENRRVMDLLRSIETHALSLRRHPDAHLTMEIDAVAPTVALPMERPLYRPRSKAALDSSASVEAAAEVVDFSVLFEQVHVDPEPLREEVRAMLRDRSQVELVEVVSRRPLRQGLAELVTYLSLTDPAFDVVFDERQPAEVHWQDPDGVGKRVTMPRIIYARVTASRAAA</sequence>
<proteinExistence type="predicted"/>
<evidence type="ECO:0000313" key="2">
    <source>
        <dbReference type="Proteomes" id="UP001595912"/>
    </source>
</evidence>
<dbReference type="InterPro" id="IPR021804">
    <property type="entry name" value="DUF3375"/>
</dbReference>
<reference evidence="2" key="1">
    <citation type="journal article" date="2019" name="Int. J. Syst. Evol. Microbiol.">
        <title>The Global Catalogue of Microorganisms (GCM) 10K type strain sequencing project: providing services to taxonomists for standard genome sequencing and annotation.</title>
        <authorList>
            <consortium name="The Broad Institute Genomics Platform"/>
            <consortium name="The Broad Institute Genome Sequencing Center for Infectious Disease"/>
            <person name="Wu L."/>
            <person name="Ma J."/>
        </authorList>
    </citation>
    <scope>NUCLEOTIDE SEQUENCE [LARGE SCALE GENOMIC DNA]</scope>
    <source>
        <strain evidence="2">CGMCC 4.7152</strain>
    </source>
</reference>